<keyword evidence="6" id="KW-1133">Transmembrane helix</keyword>
<dbReference type="RefSeq" id="XP_045560072.1">
    <property type="nucleotide sequence ID" value="XM_045704116.1"/>
</dbReference>
<keyword evidence="3 10" id="KW-0813">Transport</keyword>
<evidence type="ECO:0000256" key="2">
    <source>
        <dbReference type="ARBA" id="ARBA00006375"/>
    </source>
</evidence>
<reference evidence="12 13" key="1">
    <citation type="submission" date="2025-05" db="UniProtKB">
        <authorList>
            <consortium name="RefSeq"/>
        </authorList>
    </citation>
    <scope>IDENTIFICATION</scope>
</reference>
<dbReference type="RefSeq" id="XP_045560075.1">
    <property type="nucleotide sequence ID" value="XM_045704119.1"/>
</dbReference>
<evidence type="ECO:0000313" key="11">
    <source>
        <dbReference type="Proteomes" id="UP001652741"/>
    </source>
</evidence>
<dbReference type="InterPro" id="IPR018108">
    <property type="entry name" value="MCP_transmembrane"/>
</dbReference>
<dbReference type="SUPFAM" id="SSF103506">
    <property type="entry name" value="Mitochondrial carrier"/>
    <property type="match status" value="1"/>
</dbReference>
<evidence type="ECO:0000256" key="3">
    <source>
        <dbReference type="ARBA" id="ARBA00022448"/>
    </source>
</evidence>
<name>A0ABM3DMM7_SALSA</name>
<feature type="repeat" description="Solcar" evidence="9">
    <location>
        <begin position="210"/>
        <end position="296"/>
    </location>
</feature>
<keyword evidence="8 9" id="KW-0472">Membrane</keyword>
<comment type="subcellular location">
    <subcellularLocation>
        <location evidence="1">Mitochondrion membrane</location>
        <topology evidence="1">Multi-pass membrane protein</topology>
    </subcellularLocation>
</comment>
<feature type="repeat" description="Solcar" evidence="9">
    <location>
        <begin position="104"/>
        <end position="198"/>
    </location>
</feature>
<evidence type="ECO:0000256" key="7">
    <source>
        <dbReference type="ARBA" id="ARBA00023128"/>
    </source>
</evidence>
<dbReference type="RefSeq" id="XP_045560074.1">
    <property type="nucleotide sequence ID" value="XM_045704118.1"/>
</dbReference>
<evidence type="ECO:0000256" key="1">
    <source>
        <dbReference type="ARBA" id="ARBA00004225"/>
    </source>
</evidence>
<dbReference type="PANTHER" id="PTHR45624:SF22">
    <property type="entry name" value="MITOCHONDRIAL ORNITHINE TRANSPORTER 1"/>
    <property type="match status" value="1"/>
</dbReference>
<dbReference type="GeneID" id="106581545"/>
<proteinExistence type="inferred from homology"/>
<dbReference type="InterPro" id="IPR023395">
    <property type="entry name" value="MCP_dom_sf"/>
</dbReference>
<dbReference type="PROSITE" id="PS50920">
    <property type="entry name" value="SOLCAR"/>
    <property type="match status" value="3"/>
</dbReference>
<comment type="similarity">
    <text evidence="2 10">Belongs to the mitochondrial carrier (TC 2.A.29) family.</text>
</comment>
<dbReference type="Gene3D" id="1.50.40.10">
    <property type="entry name" value="Mitochondrial carrier domain"/>
    <property type="match status" value="2"/>
</dbReference>
<keyword evidence="11" id="KW-1185">Reference proteome</keyword>
<dbReference type="Pfam" id="PF00153">
    <property type="entry name" value="Mito_carr"/>
    <property type="match status" value="3"/>
</dbReference>
<evidence type="ECO:0000313" key="15">
    <source>
        <dbReference type="RefSeq" id="XP_045560074.1"/>
    </source>
</evidence>
<evidence type="ECO:0000313" key="17">
    <source>
        <dbReference type="RefSeq" id="XP_045560076.1"/>
    </source>
</evidence>
<evidence type="ECO:0000313" key="13">
    <source>
        <dbReference type="RefSeq" id="XP_045560072.1"/>
    </source>
</evidence>
<keyword evidence="7" id="KW-0496">Mitochondrion</keyword>
<dbReference type="Proteomes" id="UP001652741">
    <property type="component" value="Chromosome ssa20"/>
</dbReference>
<dbReference type="RefSeq" id="XP_045560071.1">
    <property type="nucleotide sequence ID" value="XM_045704115.1"/>
</dbReference>
<evidence type="ECO:0000256" key="4">
    <source>
        <dbReference type="ARBA" id="ARBA00022692"/>
    </source>
</evidence>
<evidence type="ECO:0000256" key="5">
    <source>
        <dbReference type="ARBA" id="ARBA00022737"/>
    </source>
</evidence>
<evidence type="ECO:0000313" key="14">
    <source>
        <dbReference type="RefSeq" id="XP_045560073.1"/>
    </source>
</evidence>
<feature type="repeat" description="Solcar" evidence="9">
    <location>
        <begin position="7"/>
        <end position="91"/>
    </location>
</feature>
<evidence type="ECO:0000256" key="6">
    <source>
        <dbReference type="ARBA" id="ARBA00022989"/>
    </source>
</evidence>
<evidence type="ECO:0000256" key="9">
    <source>
        <dbReference type="PROSITE-ProRule" id="PRU00282"/>
    </source>
</evidence>
<dbReference type="InterPro" id="IPR050567">
    <property type="entry name" value="Mitochondrial_Carrier"/>
</dbReference>
<keyword evidence="5" id="KW-0677">Repeat</keyword>
<keyword evidence="4 9" id="KW-0812">Transmembrane</keyword>
<evidence type="ECO:0000256" key="10">
    <source>
        <dbReference type="RuleBase" id="RU000488"/>
    </source>
</evidence>
<gene>
    <name evidence="12 13 14 15 16 17" type="primary">slc25a15a</name>
</gene>
<dbReference type="RefSeq" id="XP_045560073.1">
    <property type="nucleotide sequence ID" value="XM_045704117.1"/>
</dbReference>
<dbReference type="RefSeq" id="XP_045560076.1">
    <property type="nucleotide sequence ID" value="XM_045704120.1"/>
</dbReference>
<organism evidence="11 13">
    <name type="scientific">Salmo salar</name>
    <name type="common">Atlantic salmon</name>
    <dbReference type="NCBI Taxonomy" id="8030"/>
    <lineage>
        <taxon>Eukaryota</taxon>
        <taxon>Metazoa</taxon>
        <taxon>Chordata</taxon>
        <taxon>Craniata</taxon>
        <taxon>Vertebrata</taxon>
        <taxon>Euteleostomi</taxon>
        <taxon>Actinopterygii</taxon>
        <taxon>Neopterygii</taxon>
        <taxon>Teleostei</taxon>
        <taxon>Protacanthopterygii</taxon>
        <taxon>Salmoniformes</taxon>
        <taxon>Salmonidae</taxon>
        <taxon>Salmoninae</taxon>
        <taxon>Salmo</taxon>
    </lineage>
</organism>
<protein>
    <submittedName>
        <fullName evidence="12 13">Solute carrier family 25 member 15a isoform X1</fullName>
    </submittedName>
</protein>
<sequence>MAPHPVVQAIIDLSAGAIGGTACVFSGQPFDTAKVKMQTFPSMYRGFLHCFMSTYRQMGLRGLYQGATPALIANIAENAVLFMSYGFCQDVLRRITGMDRAVELSDLQKACSGSLASIFSSLALCPTELVKCRLQAMHEMEASGKVPSGQKSSVWSVVRTVLRKDGPLGFYQGLTTTIVREVPGYFCFFGAYELCRTTFAKHLSTEKDAIGVVPLMFSGGFGGACLWLVVYPIDCVKSRIQVHSLAGRQQGFIKTLMGIIRTEGVTPLYSGLTPTMIRTCLPLYFCSSCRSDSSLLRPHPHHDQNLSSSVFLFFL</sequence>
<evidence type="ECO:0000256" key="8">
    <source>
        <dbReference type="ARBA" id="ARBA00023136"/>
    </source>
</evidence>
<accession>A0ABM3DMM7</accession>
<dbReference type="PANTHER" id="PTHR45624">
    <property type="entry name" value="MITOCHONDRIAL BASIC AMINO ACIDS TRANSPORTER-RELATED"/>
    <property type="match status" value="1"/>
</dbReference>
<evidence type="ECO:0000313" key="12">
    <source>
        <dbReference type="RefSeq" id="XP_045560071.1"/>
    </source>
</evidence>
<evidence type="ECO:0000313" key="16">
    <source>
        <dbReference type="RefSeq" id="XP_045560075.1"/>
    </source>
</evidence>